<dbReference type="SUPFAM" id="SSF103473">
    <property type="entry name" value="MFS general substrate transporter"/>
    <property type="match status" value="1"/>
</dbReference>
<dbReference type="AlphaFoldDB" id="A0A5E4UC09"/>
<feature type="transmembrane region" description="Helical" evidence="6">
    <location>
        <begin position="70"/>
        <end position="91"/>
    </location>
</feature>
<feature type="transmembrane region" description="Helical" evidence="6">
    <location>
        <begin position="103"/>
        <end position="124"/>
    </location>
</feature>
<feature type="transmembrane region" description="Helical" evidence="6">
    <location>
        <begin position="289"/>
        <end position="310"/>
    </location>
</feature>
<keyword evidence="9" id="KW-1185">Reference proteome</keyword>
<evidence type="ECO:0000256" key="4">
    <source>
        <dbReference type="ARBA" id="ARBA00022989"/>
    </source>
</evidence>
<evidence type="ECO:0000256" key="3">
    <source>
        <dbReference type="ARBA" id="ARBA00022692"/>
    </source>
</evidence>
<evidence type="ECO:0000313" key="8">
    <source>
        <dbReference type="EMBL" id="VVD97587.1"/>
    </source>
</evidence>
<sequence>MPISAPVSAPRADASPDLRIADAAPPARVTLRTHLSLALLALVYIFSFIDRQALAILIEPIKREFGASDTAIGMLSGLAFAVLYAGLGVPVGKLADRSNRRNIVAVCCALWSLATLGCGMAVYFWQLLAARMGVAIGEAGGMAPSVSLVSDMYPPRQRSFVISLFMMGPNLGVLVGMAAGGWIAQHFGWRHTFLWFGGPGLVLALLVRLFVREPGRGQFEAVRMAAAADTAATPPVSFLRQLLDLWRIPALRYLCLACGVAGVPSYAYGIWATSFLVRTYGVSLAEVGLMFGLTSGVGAIAGALFSGALADRLVVRDRRWQLALPMIGVALGIPSVLAFLLWPATGVWTIGGMHTPHALVFAMLFSFFAAWFPALSYSAMSQLVRAHERGVASALLNLFITLFGVGCGPFVAGVLSDALAPTFGAEALRYSLVATMGLYALTVGCYALALNPYRRRLEALGA</sequence>
<keyword evidence="5 6" id="KW-0472">Membrane</keyword>
<evidence type="ECO:0000256" key="6">
    <source>
        <dbReference type="SAM" id="Phobius"/>
    </source>
</evidence>
<dbReference type="GO" id="GO:0016020">
    <property type="term" value="C:membrane"/>
    <property type="evidence" value="ECO:0007669"/>
    <property type="project" value="UniProtKB-SubCell"/>
</dbReference>
<dbReference type="PANTHER" id="PTHR23505:SF79">
    <property type="entry name" value="PROTEIN SPINSTER"/>
    <property type="match status" value="1"/>
</dbReference>
<organism evidence="8 9">
    <name type="scientific">Pandoraea terrae</name>
    <dbReference type="NCBI Taxonomy" id="1537710"/>
    <lineage>
        <taxon>Bacteria</taxon>
        <taxon>Pseudomonadati</taxon>
        <taxon>Pseudomonadota</taxon>
        <taxon>Betaproteobacteria</taxon>
        <taxon>Burkholderiales</taxon>
        <taxon>Burkholderiaceae</taxon>
        <taxon>Pandoraea</taxon>
    </lineage>
</organism>
<protein>
    <submittedName>
        <fullName evidence="8">Putative L-galactonate transporter</fullName>
    </submittedName>
</protein>
<dbReference type="OrthoDB" id="6057322at2"/>
<dbReference type="PANTHER" id="PTHR23505">
    <property type="entry name" value="SPINSTER"/>
    <property type="match status" value="1"/>
</dbReference>
<dbReference type="InterPro" id="IPR011701">
    <property type="entry name" value="MFS"/>
</dbReference>
<dbReference type="InterPro" id="IPR044770">
    <property type="entry name" value="MFS_spinster-like"/>
</dbReference>
<dbReference type="RefSeq" id="WP_150696793.1">
    <property type="nucleotide sequence ID" value="NZ_CABPRZ010000006.1"/>
</dbReference>
<dbReference type="Pfam" id="PF07690">
    <property type="entry name" value="MFS_1"/>
    <property type="match status" value="1"/>
</dbReference>
<feature type="transmembrane region" description="Helical" evidence="6">
    <location>
        <begin position="250"/>
        <end position="269"/>
    </location>
</feature>
<dbReference type="Gene3D" id="1.20.1250.20">
    <property type="entry name" value="MFS general substrate transporter like domains"/>
    <property type="match status" value="1"/>
</dbReference>
<feature type="transmembrane region" description="Helical" evidence="6">
    <location>
        <begin position="427"/>
        <end position="449"/>
    </location>
</feature>
<feature type="domain" description="Major facilitator superfamily (MFS) profile" evidence="7">
    <location>
        <begin position="36"/>
        <end position="455"/>
    </location>
</feature>
<proteinExistence type="predicted"/>
<feature type="transmembrane region" description="Helical" evidence="6">
    <location>
        <begin position="193"/>
        <end position="211"/>
    </location>
</feature>
<accession>A0A5E4UC09</accession>
<dbReference type="GO" id="GO:0022857">
    <property type="term" value="F:transmembrane transporter activity"/>
    <property type="evidence" value="ECO:0007669"/>
    <property type="project" value="InterPro"/>
</dbReference>
<dbReference type="InterPro" id="IPR036259">
    <property type="entry name" value="MFS_trans_sf"/>
</dbReference>
<comment type="subcellular location">
    <subcellularLocation>
        <location evidence="1">Membrane</location>
        <topology evidence="1">Multi-pass membrane protein</topology>
    </subcellularLocation>
</comment>
<keyword evidence="3 6" id="KW-0812">Transmembrane</keyword>
<evidence type="ECO:0000256" key="2">
    <source>
        <dbReference type="ARBA" id="ARBA00022448"/>
    </source>
</evidence>
<evidence type="ECO:0000313" key="9">
    <source>
        <dbReference type="Proteomes" id="UP000414233"/>
    </source>
</evidence>
<feature type="transmembrane region" description="Helical" evidence="6">
    <location>
        <begin position="391"/>
        <end position="415"/>
    </location>
</feature>
<evidence type="ECO:0000259" key="7">
    <source>
        <dbReference type="PROSITE" id="PS50850"/>
    </source>
</evidence>
<reference evidence="8 9" key="1">
    <citation type="submission" date="2019-08" db="EMBL/GenBank/DDBJ databases">
        <authorList>
            <person name="Peeters C."/>
        </authorList>
    </citation>
    <scope>NUCLEOTIDE SEQUENCE [LARGE SCALE GENOMIC DNA]</scope>
    <source>
        <strain evidence="8 9">LMG 30175</strain>
    </source>
</reference>
<feature type="transmembrane region" description="Helical" evidence="6">
    <location>
        <begin position="357"/>
        <end position="379"/>
    </location>
</feature>
<feature type="transmembrane region" description="Helical" evidence="6">
    <location>
        <begin position="37"/>
        <end position="58"/>
    </location>
</feature>
<feature type="transmembrane region" description="Helical" evidence="6">
    <location>
        <begin position="161"/>
        <end position="187"/>
    </location>
</feature>
<keyword evidence="2" id="KW-0813">Transport</keyword>
<gene>
    <name evidence="8" type="primary">lgoT_1</name>
    <name evidence="8" type="ORF">PTE30175_01886</name>
</gene>
<name>A0A5E4UC09_9BURK</name>
<dbReference type="Proteomes" id="UP000414233">
    <property type="component" value="Unassembled WGS sequence"/>
</dbReference>
<dbReference type="PROSITE" id="PS50850">
    <property type="entry name" value="MFS"/>
    <property type="match status" value="1"/>
</dbReference>
<dbReference type="InterPro" id="IPR020846">
    <property type="entry name" value="MFS_dom"/>
</dbReference>
<feature type="transmembrane region" description="Helical" evidence="6">
    <location>
        <begin position="322"/>
        <end position="345"/>
    </location>
</feature>
<keyword evidence="4 6" id="KW-1133">Transmembrane helix</keyword>
<evidence type="ECO:0000256" key="5">
    <source>
        <dbReference type="ARBA" id="ARBA00023136"/>
    </source>
</evidence>
<dbReference type="CDD" id="cd17328">
    <property type="entry name" value="MFS_spinster_like"/>
    <property type="match status" value="1"/>
</dbReference>
<dbReference type="EMBL" id="CABPRZ010000006">
    <property type="protein sequence ID" value="VVD97587.1"/>
    <property type="molecule type" value="Genomic_DNA"/>
</dbReference>
<evidence type="ECO:0000256" key="1">
    <source>
        <dbReference type="ARBA" id="ARBA00004141"/>
    </source>
</evidence>